<proteinExistence type="inferred from homology"/>
<dbReference type="Gene3D" id="1.10.630.10">
    <property type="entry name" value="Cytochrome P450"/>
    <property type="match status" value="1"/>
</dbReference>
<dbReference type="SUPFAM" id="SSF48264">
    <property type="entry name" value="Cytochrome P450"/>
    <property type="match status" value="1"/>
</dbReference>
<dbReference type="STRING" id="1509407.A0A0L1INL6"/>
<dbReference type="GO" id="GO:0016705">
    <property type="term" value="F:oxidoreductase activity, acting on paired donors, with incorporation or reduction of molecular oxygen"/>
    <property type="evidence" value="ECO:0007669"/>
    <property type="project" value="InterPro"/>
</dbReference>
<dbReference type="EMBL" id="JNOM01000492">
    <property type="protein sequence ID" value="KNG81122.1"/>
    <property type="molecule type" value="Genomic_DNA"/>
</dbReference>
<comment type="similarity">
    <text evidence="3">Belongs to the cytochrome P450 family.</text>
</comment>
<dbReference type="GeneID" id="26813232"/>
<organism evidence="12 13">
    <name type="scientific">Aspergillus nomiae NRRL (strain ATCC 15546 / NRRL 13137 / CBS 260.88 / M93)</name>
    <dbReference type="NCBI Taxonomy" id="1509407"/>
    <lineage>
        <taxon>Eukaryota</taxon>
        <taxon>Fungi</taxon>
        <taxon>Dikarya</taxon>
        <taxon>Ascomycota</taxon>
        <taxon>Pezizomycotina</taxon>
        <taxon>Eurotiomycetes</taxon>
        <taxon>Eurotiomycetidae</taxon>
        <taxon>Eurotiales</taxon>
        <taxon>Aspergillaceae</taxon>
        <taxon>Aspergillus</taxon>
        <taxon>Aspergillus subgen. Circumdati</taxon>
    </lineage>
</organism>
<dbReference type="OrthoDB" id="10029320at2759"/>
<feature type="binding site" description="axial binding residue" evidence="9">
    <location>
        <position position="494"/>
    </location>
    <ligand>
        <name>heme</name>
        <dbReference type="ChEBI" id="CHEBI:30413"/>
    </ligand>
    <ligandPart>
        <name>Fe</name>
        <dbReference type="ChEBI" id="CHEBI:18248"/>
    </ligandPart>
</feature>
<dbReference type="PRINTS" id="PR00463">
    <property type="entry name" value="EP450I"/>
</dbReference>
<dbReference type="InterPro" id="IPR002401">
    <property type="entry name" value="Cyt_P450_E_grp-I"/>
</dbReference>
<evidence type="ECO:0000256" key="7">
    <source>
        <dbReference type="ARBA" id="ARBA00023004"/>
    </source>
</evidence>
<dbReference type="GO" id="GO:0020037">
    <property type="term" value="F:heme binding"/>
    <property type="evidence" value="ECO:0007669"/>
    <property type="project" value="InterPro"/>
</dbReference>
<evidence type="ECO:0000256" key="3">
    <source>
        <dbReference type="ARBA" id="ARBA00010617"/>
    </source>
</evidence>
<evidence type="ECO:0000256" key="5">
    <source>
        <dbReference type="ARBA" id="ARBA00022723"/>
    </source>
</evidence>
<evidence type="ECO:0000313" key="12">
    <source>
        <dbReference type="EMBL" id="KNG81122.1"/>
    </source>
</evidence>
<dbReference type="InterPro" id="IPR050121">
    <property type="entry name" value="Cytochrome_P450_monoxygenase"/>
</dbReference>
<evidence type="ECO:0000256" key="2">
    <source>
        <dbReference type="ARBA" id="ARBA00005179"/>
    </source>
</evidence>
<accession>A0A0L1INL6</accession>
<protein>
    <recommendedName>
        <fullName evidence="14">Cytochrome P450</fullName>
    </recommendedName>
</protein>
<evidence type="ECO:0000256" key="4">
    <source>
        <dbReference type="ARBA" id="ARBA00022617"/>
    </source>
</evidence>
<dbReference type="Pfam" id="PF00067">
    <property type="entry name" value="p450"/>
    <property type="match status" value="1"/>
</dbReference>
<evidence type="ECO:0000256" key="6">
    <source>
        <dbReference type="ARBA" id="ARBA00023002"/>
    </source>
</evidence>
<comment type="pathway">
    <text evidence="2">Secondary metabolite biosynthesis.</text>
</comment>
<feature type="transmembrane region" description="Helical" evidence="11">
    <location>
        <begin position="20"/>
        <end position="37"/>
    </location>
</feature>
<evidence type="ECO:0000256" key="8">
    <source>
        <dbReference type="ARBA" id="ARBA00023033"/>
    </source>
</evidence>
<keyword evidence="5 9" id="KW-0479">Metal-binding</keyword>
<dbReference type="PANTHER" id="PTHR24305:SF107">
    <property type="entry name" value="P450, PUTATIVE (EUROFUNG)-RELATED"/>
    <property type="match status" value="1"/>
</dbReference>
<feature type="compositionally biased region" description="Polar residues" evidence="10">
    <location>
        <begin position="525"/>
        <end position="543"/>
    </location>
</feature>
<dbReference type="GO" id="GO:0005506">
    <property type="term" value="F:iron ion binding"/>
    <property type="evidence" value="ECO:0007669"/>
    <property type="project" value="InterPro"/>
</dbReference>
<dbReference type="RefSeq" id="XP_015402045.1">
    <property type="nucleotide sequence ID" value="XM_015556684.1"/>
</dbReference>
<dbReference type="InterPro" id="IPR001128">
    <property type="entry name" value="Cyt_P450"/>
</dbReference>
<keyword evidence="4 9" id="KW-0349">Heme</keyword>
<keyword evidence="11" id="KW-0812">Transmembrane</keyword>
<dbReference type="Proteomes" id="UP000037505">
    <property type="component" value="Unassembled WGS sequence"/>
</dbReference>
<dbReference type="GO" id="GO:0004497">
    <property type="term" value="F:monooxygenase activity"/>
    <property type="evidence" value="ECO:0007669"/>
    <property type="project" value="UniProtKB-KW"/>
</dbReference>
<dbReference type="PANTHER" id="PTHR24305">
    <property type="entry name" value="CYTOCHROME P450"/>
    <property type="match status" value="1"/>
</dbReference>
<keyword evidence="13" id="KW-1185">Reference proteome</keyword>
<dbReference type="AlphaFoldDB" id="A0A0L1INL6"/>
<evidence type="ECO:0000256" key="10">
    <source>
        <dbReference type="SAM" id="MobiDB-lite"/>
    </source>
</evidence>
<keyword evidence="6" id="KW-0560">Oxidoreductase</keyword>
<evidence type="ECO:0000256" key="11">
    <source>
        <dbReference type="SAM" id="Phobius"/>
    </source>
</evidence>
<evidence type="ECO:0000313" key="13">
    <source>
        <dbReference type="Proteomes" id="UP000037505"/>
    </source>
</evidence>
<sequence length="562" mass="63806">MFVSLVELHNCSHGLKLLRLAAAILAVSLLLFMIKLYQARMKFRRLKSQGIPIMSHSLVFGHLPVVLQFYRDWAFDANLVQSFGYYMSKYWKKFFPNEDRCPPVVYVDIWPMSRPMAFSMEAYVSNQMSIGTSLPKSPMHGEFLGPISAGKDLICMHGDEWRMWRSMFNRGFSRGNIRAWVPAILEEVEAFSNMLRNLSGGNGGWGQVFPLEQISSNLAFDVTGRILLDTRLNTQSLYPSQFTLAYREQLERMEITFSPRKLLWRATPFFKLLVQRKRDELFQILRPSIMENLSAPSKGPQTIVQAAGEDLKRVASAKGEDKDGPLDESLVKHVFFHLMATFFGGDDAISITLPRIFKQLQQHPECLAKLRAEHDTILGPDPSAAAQRLRDEPHILDSLKYTLSVIKETLRINPATITIRAGQPDFNFHIKDSHTVWPTAGFDLFDSSITIHNDPANFHEPSEFIPERYLVPAGDVLHPEKDMWRGFQLGPRRCLGQELAIVVLKLVLVLVVRDLTLRWPGKSGTGSESNRGSNSTSRQSKASGCTPLGRQPRIQKTVHQHM</sequence>
<evidence type="ECO:0008006" key="14">
    <source>
        <dbReference type="Google" id="ProtNLM"/>
    </source>
</evidence>
<gene>
    <name evidence="12" type="ORF">ANOM_011428</name>
</gene>
<reference evidence="12 13" key="1">
    <citation type="submission" date="2014-06" db="EMBL/GenBank/DDBJ databases">
        <title>The Genome of the Aflatoxigenic Filamentous Fungus Aspergillus nomius.</title>
        <authorList>
            <person name="Moore M.G."/>
            <person name="Shannon B.M."/>
            <person name="Brian M.M."/>
        </authorList>
    </citation>
    <scope>NUCLEOTIDE SEQUENCE [LARGE SCALE GENOMIC DNA]</scope>
    <source>
        <strain evidence="12 13">NRRL 13137</strain>
    </source>
</reference>
<comment type="cofactor">
    <cofactor evidence="1 9">
        <name>heme</name>
        <dbReference type="ChEBI" id="CHEBI:30413"/>
    </cofactor>
</comment>
<evidence type="ECO:0000256" key="9">
    <source>
        <dbReference type="PIRSR" id="PIRSR602401-1"/>
    </source>
</evidence>
<dbReference type="PRINTS" id="PR00385">
    <property type="entry name" value="P450"/>
</dbReference>
<keyword evidence="8" id="KW-0503">Monooxygenase</keyword>
<keyword evidence="11" id="KW-1133">Transmembrane helix</keyword>
<evidence type="ECO:0000256" key="1">
    <source>
        <dbReference type="ARBA" id="ARBA00001971"/>
    </source>
</evidence>
<dbReference type="InterPro" id="IPR036396">
    <property type="entry name" value="Cyt_P450_sf"/>
</dbReference>
<keyword evidence="7 9" id="KW-0408">Iron</keyword>
<feature type="region of interest" description="Disordered" evidence="10">
    <location>
        <begin position="521"/>
        <end position="562"/>
    </location>
</feature>
<name>A0A0L1INL6_ASPN3</name>
<keyword evidence="11" id="KW-0472">Membrane</keyword>
<comment type="caution">
    <text evidence="12">The sequence shown here is derived from an EMBL/GenBank/DDBJ whole genome shotgun (WGS) entry which is preliminary data.</text>
</comment>